<dbReference type="PANTHER" id="PTHR22600:SF57">
    <property type="entry name" value="BETA-N-ACETYLHEXOSAMINIDASE"/>
    <property type="match status" value="1"/>
</dbReference>
<dbReference type="GO" id="GO:0030203">
    <property type="term" value="P:glycosaminoglycan metabolic process"/>
    <property type="evidence" value="ECO:0007669"/>
    <property type="project" value="TreeGrafter"/>
</dbReference>
<comment type="catalytic activity">
    <reaction evidence="1">
        <text>Hydrolysis of terminal non-reducing N-acetyl-D-hexosamine residues in N-acetyl-beta-D-hexosaminides.</text>
        <dbReference type="EC" id="3.2.1.52"/>
    </reaction>
</comment>
<evidence type="ECO:0000256" key="6">
    <source>
        <dbReference type="PIRSR" id="PIRSR625705-1"/>
    </source>
</evidence>
<comment type="similarity">
    <text evidence="2">Belongs to the glycosyl hydrolase 20 family.</text>
</comment>
<evidence type="ECO:0000256" key="3">
    <source>
        <dbReference type="ARBA" id="ARBA00012663"/>
    </source>
</evidence>
<dbReference type="SUPFAM" id="SSF51445">
    <property type="entry name" value="(Trans)glycosidases"/>
    <property type="match status" value="1"/>
</dbReference>
<dbReference type="InterPro" id="IPR017853">
    <property type="entry name" value="GH"/>
</dbReference>
<dbReference type="InterPro" id="IPR025705">
    <property type="entry name" value="Beta_hexosaminidase_sua/sub"/>
</dbReference>
<feature type="active site" description="Proton donor" evidence="6">
    <location>
        <position position="307"/>
    </location>
</feature>
<accession>A0A1R4J7K0</accession>
<reference evidence="9 10" key="1">
    <citation type="submission" date="2017-02" db="EMBL/GenBank/DDBJ databases">
        <authorList>
            <person name="Peterson S.W."/>
        </authorList>
    </citation>
    <scope>NUCLEOTIDE SEQUENCE [LARGE SCALE GENOMIC DNA]</scope>
    <source>
        <strain evidence="9 10">B Mb 05.01</strain>
    </source>
</reference>
<dbReference type="InterPro" id="IPR015883">
    <property type="entry name" value="Glyco_hydro_20_cat"/>
</dbReference>
<protein>
    <recommendedName>
        <fullName evidence="3">beta-N-acetylhexosaminidase</fullName>
        <ecNumber evidence="3">3.2.1.52</ecNumber>
    </recommendedName>
</protein>
<dbReference type="InterPro" id="IPR029018">
    <property type="entry name" value="Hex-like_dom2"/>
</dbReference>
<dbReference type="CDD" id="cd06568">
    <property type="entry name" value="GH20_SpHex_like"/>
    <property type="match status" value="1"/>
</dbReference>
<feature type="domain" description="Beta-hexosaminidase bacterial type N-terminal" evidence="8">
    <location>
        <begin position="7"/>
        <end position="123"/>
    </location>
</feature>
<evidence type="ECO:0000256" key="2">
    <source>
        <dbReference type="ARBA" id="ARBA00006285"/>
    </source>
</evidence>
<dbReference type="GO" id="GO:0005975">
    <property type="term" value="P:carbohydrate metabolic process"/>
    <property type="evidence" value="ECO:0007669"/>
    <property type="project" value="InterPro"/>
</dbReference>
<dbReference type="AlphaFoldDB" id="A0A1R4J7K0"/>
<name>A0A1R4J7K0_9MICO</name>
<dbReference type="EMBL" id="FUKO01000019">
    <property type="protein sequence ID" value="SJN28027.1"/>
    <property type="molecule type" value="Genomic_DNA"/>
</dbReference>
<evidence type="ECO:0000313" key="9">
    <source>
        <dbReference type="EMBL" id="SJN28027.1"/>
    </source>
</evidence>
<feature type="domain" description="Glycoside hydrolase family 20 catalytic" evidence="7">
    <location>
        <begin position="126"/>
        <end position="463"/>
    </location>
</feature>
<dbReference type="OrthoDB" id="9763537at2"/>
<proteinExistence type="inferred from homology"/>
<dbReference type="InterPro" id="IPR015882">
    <property type="entry name" value="HEX_bac_N"/>
</dbReference>
<evidence type="ECO:0000259" key="8">
    <source>
        <dbReference type="Pfam" id="PF02838"/>
    </source>
</evidence>
<dbReference type="GO" id="GO:0016020">
    <property type="term" value="C:membrane"/>
    <property type="evidence" value="ECO:0007669"/>
    <property type="project" value="TreeGrafter"/>
</dbReference>
<keyword evidence="5 9" id="KW-0326">Glycosidase</keyword>
<evidence type="ECO:0000256" key="1">
    <source>
        <dbReference type="ARBA" id="ARBA00001231"/>
    </source>
</evidence>
<dbReference type="Pfam" id="PF00728">
    <property type="entry name" value="Glyco_hydro_20"/>
    <property type="match status" value="1"/>
</dbReference>
<evidence type="ECO:0000256" key="5">
    <source>
        <dbReference type="ARBA" id="ARBA00023295"/>
    </source>
</evidence>
<dbReference type="Gene3D" id="3.30.379.10">
    <property type="entry name" value="Chitobiase/beta-hexosaminidase domain 2-like"/>
    <property type="match status" value="1"/>
</dbReference>
<evidence type="ECO:0000259" key="7">
    <source>
        <dbReference type="Pfam" id="PF00728"/>
    </source>
</evidence>
<dbReference type="SUPFAM" id="SSF55545">
    <property type="entry name" value="beta-N-acetylhexosaminidase-like domain"/>
    <property type="match status" value="1"/>
</dbReference>
<evidence type="ECO:0000313" key="10">
    <source>
        <dbReference type="Proteomes" id="UP000196320"/>
    </source>
</evidence>
<dbReference type="EC" id="3.2.1.52" evidence="3"/>
<dbReference type="GO" id="GO:0004563">
    <property type="term" value="F:beta-N-acetylhexosaminidase activity"/>
    <property type="evidence" value="ECO:0007669"/>
    <property type="project" value="UniProtKB-EC"/>
</dbReference>
<gene>
    <name evidence="9" type="ORF">FM104_05850</name>
</gene>
<dbReference type="Proteomes" id="UP000196320">
    <property type="component" value="Unassembled WGS sequence"/>
</dbReference>
<dbReference type="Gene3D" id="3.20.20.80">
    <property type="entry name" value="Glycosidases"/>
    <property type="match status" value="1"/>
</dbReference>
<organism evidence="9 10">
    <name type="scientific">Microbacterium esteraromaticum</name>
    <dbReference type="NCBI Taxonomy" id="57043"/>
    <lineage>
        <taxon>Bacteria</taxon>
        <taxon>Bacillati</taxon>
        <taxon>Actinomycetota</taxon>
        <taxon>Actinomycetes</taxon>
        <taxon>Micrococcales</taxon>
        <taxon>Microbacteriaceae</taxon>
        <taxon>Microbacterium</taxon>
    </lineage>
</organism>
<sequence length="503" mass="54954">MVLPVLPLVPMPRTADLQAGWLPLTDVVRVLGDTTAAAGLITAIEHRCGIRLQADGDAATGGITLRVDPRVADAEGYTLQIAESIEVVGADAAGLYYGIQTLLQLLRETDAGWGWSHVEVADAPRFAYRGVMLDVARHFFPVAEVKAVIDRIAALKFNHLHLHLTDDQGWRLHIDAWPLLSEKASTSSANGDSAGFYSKDDFREIVAHAASRHVTLVPEIDLPGHTHAVGVAYPELVEEPVITDQLRADAAQLGQELPIMGEPYIGTSVGYSSLRIGEERTYEFVRDVLTELSELTPGPYLHIGGDESRGTTAEDFAFFVERVSEMVMALGKIPVAWHEAGAVEKIAPGTYGQYWGMLDPTDAHAAEVAHIVEQGGRLILSPADAIYLDIKYDEDFPLGLTWAGTVDVRRAYEWEPTSLLDLPADAIAGIEAPLWTETVHTLEDADQLLYPRIAAVAELAWSAPDATGRGWGSFRARVGQLAPLWRADGIRFHPTAEIDWRER</sequence>
<keyword evidence="10" id="KW-1185">Reference proteome</keyword>
<evidence type="ECO:0000256" key="4">
    <source>
        <dbReference type="ARBA" id="ARBA00022801"/>
    </source>
</evidence>
<dbReference type="PRINTS" id="PR00738">
    <property type="entry name" value="GLHYDRLASE20"/>
</dbReference>
<dbReference type="RefSeq" id="WP_087130520.1">
    <property type="nucleotide sequence ID" value="NZ_FUKO01000019.1"/>
</dbReference>
<keyword evidence="4 9" id="KW-0378">Hydrolase</keyword>
<dbReference type="PANTHER" id="PTHR22600">
    <property type="entry name" value="BETA-HEXOSAMINIDASE"/>
    <property type="match status" value="1"/>
</dbReference>
<dbReference type="Pfam" id="PF02838">
    <property type="entry name" value="Glyco_hydro_20b"/>
    <property type="match status" value="1"/>
</dbReference>